<evidence type="ECO:0000313" key="2">
    <source>
        <dbReference type="Proteomes" id="UP000002035"/>
    </source>
</evidence>
<protein>
    <recommendedName>
        <fullName evidence="3">Aminoglycoside phosphotransferase domain-containing protein</fullName>
    </recommendedName>
</protein>
<dbReference type="eggNOG" id="ENOG502RQ78">
    <property type="taxonomic scope" value="Eukaryota"/>
</dbReference>
<gene>
    <name evidence="1" type="ORF">MCYG_01248</name>
</gene>
<name>C5FEN6_ARTOC</name>
<dbReference type="SUPFAM" id="SSF56112">
    <property type="entry name" value="Protein kinase-like (PK-like)"/>
    <property type="match status" value="1"/>
</dbReference>
<dbReference type="AlphaFoldDB" id="C5FEN6"/>
<dbReference type="HOGENOM" id="CLU_2145269_0_0_1"/>
<sequence>MSSEDFKLPLKKKMVTLMDLADLGSRGARANTTISDSVMFELTSTLDGIHHIVDNYDFRNTTLRSSISACIGKLPPRLHDLAALPVTLTHQDLAPFNYLIDKPTGRVQAVLD</sequence>
<dbReference type="GeneID" id="9228765"/>
<dbReference type="VEuPathDB" id="FungiDB:MCYG_01248"/>
<reference evidence="2" key="1">
    <citation type="journal article" date="2012" name="MBio">
        <title>Comparative genome analysis of Trichophyton rubrum and related dermatophytes reveals candidate genes involved in infection.</title>
        <authorList>
            <person name="Martinez D.A."/>
            <person name="Oliver B.G."/>
            <person name="Graeser Y."/>
            <person name="Goldberg J.M."/>
            <person name="Li W."/>
            <person name="Martinez-Rossi N.M."/>
            <person name="Monod M."/>
            <person name="Shelest E."/>
            <person name="Barton R.C."/>
            <person name="Birch E."/>
            <person name="Brakhage A.A."/>
            <person name="Chen Z."/>
            <person name="Gurr S.J."/>
            <person name="Heiman D."/>
            <person name="Heitman J."/>
            <person name="Kosti I."/>
            <person name="Rossi A."/>
            <person name="Saif S."/>
            <person name="Samalova M."/>
            <person name="Saunders C.W."/>
            <person name="Shea T."/>
            <person name="Summerbell R.C."/>
            <person name="Xu J."/>
            <person name="Young S."/>
            <person name="Zeng Q."/>
            <person name="Birren B.W."/>
            <person name="Cuomo C.A."/>
            <person name="White T.C."/>
        </authorList>
    </citation>
    <scope>NUCLEOTIDE SEQUENCE [LARGE SCALE GENOMIC DNA]</scope>
    <source>
        <strain evidence="2">ATCC MYA-4605 / CBS 113480</strain>
    </source>
</reference>
<dbReference type="Proteomes" id="UP000002035">
    <property type="component" value="Unassembled WGS sequence"/>
</dbReference>
<keyword evidence="2" id="KW-1185">Reference proteome</keyword>
<dbReference type="RefSeq" id="XP_002851144.1">
    <property type="nucleotide sequence ID" value="XM_002851098.1"/>
</dbReference>
<evidence type="ECO:0000313" key="1">
    <source>
        <dbReference type="EMBL" id="EEQ28360.1"/>
    </source>
</evidence>
<dbReference type="OrthoDB" id="5598852at2759"/>
<accession>C5FEN6</accession>
<dbReference type="InterPro" id="IPR011009">
    <property type="entry name" value="Kinase-like_dom_sf"/>
</dbReference>
<organism evidence="1 2">
    <name type="scientific">Arthroderma otae (strain ATCC MYA-4605 / CBS 113480)</name>
    <name type="common">Microsporum canis</name>
    <dbReference type="NCBI Taxonomy" id="554155"/>
    <lineage>
        <taxon>Eukaryota</taxon>
        <taxon>Fungi</taxon>
        <taxon>Dikarya</taxon>
        <taxon>Ascomycota</taxon>
        <taxon>Pezizomycotina</taxon>
        <taxon>Eurotiomycetes</taxon>
        <taxon>Eurotiomycetidae</taxon>
        <taxon>Onygenales</taxon>
        <taxon>Arthrodermataceae</taxon>
        <taxon>Microsporum</taxon>
    </lineage>
</organism>
<dbReference type="EMBL" id="DS995701">
    <property type="protein sequence ID" value="EEQ28360.1"/>
    <property type="molecule type" value="Genomic_DNA"/>
</dbReference>
<evidence type="ECO:0008006" key="3">
    <source>
        <dbReference type="Google" id="ProtNLM"/>
    </source>
</evidence>
<proteinExistence type="predicted"/>